<dbReference type="KEGG" id="dfc:DFI_14895"/>
<protein>
    <submittedName>
        <fullName evidence="1">Uncharacterized protein</fullName>
    </submittedName>
</protein>
<dbReference type="RefSeq" id="WP_027463964.1">
    <property type="nucleotide sequence ID" value="NZ_CP021082.1"/>
</dbReference>
<name>A0A221T0M6_9DEIO</name>
<evidence type="ECO:0000313" key="2">
    <source>
        <dbReference type="Proteomes" id="UP000259030"/>
    </source>
</evidence>
<geneLocation type="plasmid" evidence="2">
    <name>pdfi1</name>
</geneLocation>
<dbReference type="EMBL" id="CP021082">
    <property type="protein sequence ID" value="ASN82468.1"/>
    <property type="molecule type" value="Genomic_DNA"/>
</dbReference>
<reference evidence="1 2" key="1">
    <citation type="submission" date="2017-05" db="EMBL/GenBank/DDBJ databases">
        <title>The complete genome sequence of Deinococcus ficus isolated from the rhizosphere of the Ficus religiosa L. in Taiwan.</title>
        <authorList>
            <person name="Wu K.-M."/>
            <person name="Liao T.-L."/>
            <person name="Liu Y.-M."/>
            <person name="Young C.-C."/>
            <person name="Tsai S.-F."/>
        </authorList>
    </citation>
    <scope>NUCLEOTIDE SEQUENCE [LARGE SCALE GENOMIC DNA]</scope>
    <source>
        <strain evidence="1 2">CC-FR2-10</strain>
        <plasmid evidence="2">pdfi1</plasmid>
    </source>
</reference>
<accession>A0A221T0M6</accession>
<keyword evidence="1" id="KW-0614">Plasmid</keyword>
<keyword evidence="2" id="KW-1185">Reference proteome</keyword>
<dbReference type="Proteomes" id="UP000259030">
    <property type="component" value="Plasmid pDFI1"/>
</dbReference>
<organism evidence="1 2">
    <name type="scientific">Deinococcus ficus</name>
    <dbReference type="NCBI Taxonomy" id="317577"/>
    <lineage>
        <taxon>Bacteria</taxon>
        <taxon>Thermotogati</taxon>
        <taxon>Deinococcota</taxon>
        <taxon>Deinococci</taxon>
        <taxon>Deinococcales</taxon>
        <taxon>Deinococcaceae</taxon>
        <taxon>Deinococcus</taxon>
    </lineage>
</organism>
<gene>
    <name evidence="1" type="ORF">DFI_14895</name>
</gene>
<evidence type="ECO:0000313" key="1">
    <source>
        <dbReference type="EMBL" id="ASN82468.1"/>
    </source>
</evidence>
<sequence>MRFMYVAAQKGSWVNSAEIEHIKVVTAVDNAWKVVCRMSSGETYDISKEFGSESEARVEMNAIVDKFHQTKE</sequence>
<proteinExistence type="predicted"/>
<dbReference type="AlphaFoldDB" id="A0A221T0M6"/>